<proteinExistence type="predicted"/>
<dbReference type="InterPro" id="IPR011051">
    <property type="entry name" value="RmlC_Cupin_sf"/>
</dbReference>
<evidence type="ECO:0008006" key="6">
    <source>
        <dbReference type="Google" id="ProtNLM"/>
    </source>
</evidence>
<keyword evidence="1" id="KW-0479">Metal-binding</keyword>
<dbReference type="Gene3D" id="2.60.120.10">
    <property type="entry name" value="Jelly Rolls"/>
    <property type="match status" value="1"/>
</dbReference>
<keyword evidence="3" id="KW-0408">Iron</keyword>
<keyword evidence="5" id="KW-1185">Reference proteome</keyword>
<dbReference type="GO" id="GO:0016702">
    <property type="term" value="F:oxidoreductase activity, acting on single donors with incorporation of molecular oxygen, incorporation of two atoms of oxygen"/>
    <property type="evidence" value="ECO:0007669"/>
    <property type="project" value="InterPro"/>
</dbReference>
<dbReference type="CDD" id="cd20289">
    <property type="entry name" value="cupin_ADO"/>
    <property type="match status" value="1"/>
</dbReference>
<dbReference type="PANTHER" id="PTHR22966">
    <property type="entry name" value="2-AMINOETHANETHIOL DIOXYGENASE"/>
    <property type="match status" value="1"/>
</dbReference>
<sequence length="250" mass="28688">MAAPIQKLVSLSSKLFGRLSPEKITKDHLAPLARNMNDITAEDVMFDASEVEKRDLSKQHDEAFDNEIAPVTYMHLHQERTFSMSIFVLKSGGVLPLHDHPKMFGLLKVIHGSVKIISYTEVNQQPLTLSEDEIDMKYRQTRSFYKNIKTVHRNKDIILTESDECCILSPTEGNIHEIHPETKMAAFLDILAPPYDNNDQCCHYYKEMAASKVSDTRWLLEIPQPASYWCDTIDYRGPPLSSYVNFPQRN</sequence>
<dbReference type="GO" id="GO:0046872">
    <property type="term" value="F:metal ion binding"/>
    <property type="evidence" value="ECO:0007669"/>
    <property type="project" value="UniProtKB-KW"/>
</dbReference>
<dbReference type="Pfam" id="PF07847">
    <property type="entry name" value="PCO_ADO"/>
    <property type="match status" value="1"/>
</dbReference>
<reference evidence="4 5" key="1">
    <citation type="submission" date="2024-04" db="EMBL/GenBank/DDBJ databases">
        <authorList>
            <consortium name="Genoscope - CEA"/>
            <person name="William W."/>
        </authorList>
    </citation>
    <scope>NUCLEOTIDE SEQUENCE [LARGE SCALE GENOMIC DNA]</scope>
</reference>
<accession>A0AAV2HL89</accession>
<evidence type="ECO:0000313" key="5">
    <source>
        <dbReference type="Proteomes" id="UP001497497"/>
    </source>
</evidence>
<comment type="caution">
    <text evidence="4">The sequence shown here is derived from an EMBL/GenBank/DDBJ whole genome shotgun (WGS) entry which is preliminary data.</text>
</comment>
<dbReference type="InterPro" id="IPR014710">
    <property type="entry name" value="RmlC-like_jellyroll"/>
</dbReference>
<organism evidence="4 5">
    <name type="scientific">Lymnaea stagnalis</name>
    <name type="common">Great pond snail</name>
    <name type="synonym">Helix stagnalis</name>
    <dbReference type="NCBI Taxonomy" id="6523"/>
    <lineage>
        <taxon>Eukaryota</taxon>
        <taxon>Metazoa</taxon>
        <taxon>Spiralia</taxon>
        <taxon>Lophotrochozoa</taxon>
        <taxon>Mollusca</taxon>
        <taxon>Gastropoda</taxon>
        <taxon>Heterobranchia</taxon>
        <taxon>Euthyneura</taxon>
        <taxon>Panpulmonata</taxon>
        <taxon>Hygrophila</taxon>
        <taxon>Lymnaeoidea</taxon>
        <taxon>Lymnaeidae</taxon>
        <taxon>Lymnaea</taxon>
    </lineage>
</organism>
<dbReference type="AlphaFoldDB" id="A0AAV2HL89"/>
<keyword evidence="2" id="KW-0560">Oxidoreductase</keyword>
<evidence type="ECO:0000256" key="2">
    <source>
        <dbReference type="ARBA" id="ARBA00023002"/>
    </source>
</evidence>
<evidence type="ECO:0000313" key="4">
    <source>
        <dbReference type="EMBL" id="CAL1534622.1"/>
    </source>
</evidence>
<evidence type="ECO:0000256" key="3">
    <source>
        <dbReference type="ARBA" id="ARBA00023004"/>
    </source>
</evidence>
<dbReference type="SUPFAM" id="SSF51182">
    <property type="entry name" value="RmlC-like cupins"/>
    <property type="match status" value="1"/>
</dbReference>
<protein>
    <recommendedName>
        <fullName evidence="6">2-aminoethanethiol dioxygenase</fullName>
    </recommendedName>
</protein>
<dbReference type="InterPro" id="IPR012864">
    <property type="entry name" value="PCO/ADO"/>
</dbReference>
<evidence type="ECO:0000256" key="1">
    <source>
        <dbReference type="ARBA" id="ARBA00022723"/>
    </source>
</evidence>
<dbReference type="EMBL" id="CAXITT010000177">
    <property type="protein sequence ID" value="CAL1534622.1"/>
    <property type="molecule type" value="Genomic_DNA"/>
</dbReference>
<dbReference type="PANTHER" id="PTHR22966:SF61">
    <property type="entry name" value="2-AMINOETHANETHIOL DIOXYGENASE"/>
    <property type="match status" value="1"/>
</dbReference>
<gene>
    <name evidence="4" type="ORF">GSLYS_00008582001</name>
</gene>
<dbReference type="GO" id="GO:0005739">
    <property type="term" value="C:mitochondrion"/>
    <property type="evidence" value="ECO:0007669"/>
    <property type="project" value="TreeGrafter"/>
</dbReference>
<name>A0AAV2HL89_LYMST</name>
<dbReference type="Proteomes" id="UP001497497">
    <property type="component" value="Unassembled WGS sequence"/>
</dbReference>